<keyword evidence="1" id="KW-0472">Membrane</keyword>
<keyword evidence="1" id="KW-0812">Transmembrane</keyword>
<dbReference type="Proteomes" id="UP000813672">
    <property type="component" value="Unassembled WGS sequence"/>
</dbReference>
<keyword evidence="1" id="KW-1133">Transmembrane helix</keyword>
<name>A0A9Q3WI32_9RHOB</name>
<gene>
    <name evidence="2" type="ORF">KBY27_03110</name>
</gene>
<evidence type="ECO:0000256" key="1">
    <source>
        <dbReference type="SAM" id="Phobius"/>
    </source>
</evidence>
<evidence type="ECO:0000313" key="2">
    <source>
        <dbReference type="EMBL" id="MCE8536436.1"/>
    </source>
</evidence>
<organism evidence="2 3">
    <name type="scientific">Ruegeria pomeroyi</name>
    <dbReference type="NCBI Taxonomy" id="89184"/>
    <lineage>
        <taxon>Bacteria</taxon>
        <taxon>Pseudomonadati</taxon>
        <taxon>Pseudomonadota</taxon>
        <taxon>Alphaproteobacteria</taxon>
        <taxon>Rhodobacterales</taxon>
        <taxon>Roseobacteraceae</taxon>
        <taxon>Ruegeria</taxon>
    </lineage>
</organism>
<dbReference type="AlphaFoldDB" id="A0A9Q3WI32"/>
<proteinExistence type="predicted"/>
<sequence>MTAMTDSDRIEDQIAVTVALLRTRLGVHGKSLRLALRRAKHRLPRRIYRRAMELARVEPMMAHPRLRMTLNAPSLSAAAREVQAHLRGIDLADRRKGWWLGMLGGLVFNLLVFAALLLAFLAWRRLI</sequence>
<accession>A0A9Q3WI32</accession>
<evidence type="ECO:0000313" key="3">
    <source>
        <dbReference type="Proteomes" id="UP000813672"/>
    </source>
</evidence>
<reference evidence="2" key="1">
    <citation type="journal article" date="2021" name="Environ. Microbiol.">
        <title>Cryptic niche differentiation of novel sediment ecotypes of Rugeria pomeroyi correlates with nitrate respiration.</title>
        <authorList>
            <person name="Lin X."/>
            <person name="McNichol J."/>
            <person name="Chu X."/>
            <person name="Qian Y."/>
            <person name="Luo H."/>
        </authorList>
    </citation>
    <scope>NUCLEOTIDE SEQUENCE</scope>
    <source>
        <strain evidence="2">SZCCDBB064</strain>
    </source>
</reference>
<dbReference type="EMBL" id="JAGQAF010000001">
    <property type="protein sequence ID" value="MCE8536436.1"/>
    <property type="molecule type" value="Genomic_DNA"/>
</dbReference>
<feature type="transmembrane region" description="Helical" evidence="1">
    <location>
        <begin position="97"/>
        <end position="123"/>
    </location>
</feature>
<protein>
    <submittedName>
        <fullName evidence="2">Uncharacterized protein</fullName>
    </submittedName>
</protein>
<dbReference type="RefSeq" id="WP_234218365.1">
    <property type="nucleotide sequence ID" value="NZ_JAGQAF010000001.1"/>
</dbReference>
<comment type="caution">
    <text evidence="2">The sequence shown here is derived from an EMBL/GenBank/DDBJ whole genome shotgun (WGS) entry which is preliminary data.</text>
</comment>